<dbReference type="RefSeq" id="WP_059070834.1">
    <property type="nucleotide sequence ID" value="NZ_LNAL01000007.1"/>
</dbReference>
<protein>
    <recommendedName>
        <fullName evidence="4">Right handed beta helix domain-containing protein</fullName>
    </recommendedName>
</protein>
<keyword evidence="1" id="KW-0732">Signal</keyword>
<dbReference type="Proteomes" id="UP000054223">
    <property type="component" value="Unassembled WGS sequence"/>
</dbReference>
<comment type="caution">
    <text evidence="2">The sequence shown here is derived from an EMBL/GenBank/DDBJ whole genome shotgun (WGS) entry which is preliminary data.</text>
</comment>
<gene>
    <name evidence="2" type="ORF">ASU33_12605</name>
</gene>
<dbReference type="OrthoDB" id="1521716at2"/>
<proteinExistence type="predicted"/>
<dbReference type="PROSITE" id="PS51257">
    <property type="entry name" value="PROKAR_LIPOPROTEIN"/>
    <property type="match status" value="1"/>
</dbReference>
<organism evidence="2 3">
    <name type="scientific">Solirubrum puertoriconensis</name>
    <dbReference type="NCBI Taxonomy" id="1751427"/>
    <lineage>
        <taxon>Bacteria</taxon>
        <taxon>Pseudomonadati</taxon>
        <taxon>Bacteroidota</taxon>
        <taxon>Cytophagia</taxon>
        <taxon>Cytophagales</taxon>
    </lineage>
</organism>
<feature type="chain" id="PRO_5040818709" description="Right handed beta helix domain-containing protein" evidence="1">
    <location>
        <begin position="22"/>
        <end position="575"/>
    </location>
</feature>
<dbReference type="EMBL" id="LNAL01000007">
    <property type="protein sequence ID" value="KUG07208.1"/>
    <property type="molecule type" value="Genomic_DNA"/>
</dbReference>
<evidence type="ECO:0008006" key="4">
    <source>
        <dbReference type="Google" id="ProtNLM"/>
    </source>
</evidence>
<accession>A0A9X0L447</accession>
<reference evidence="2 3" key="1">
    <citation type="submission" date="2015-11" db="EMBL/GenBank/DDBJ databases">
        <title>Solirubrum puertoriconensis gen. nov. an environmental bacteria isolated in Puerto Rico.</title>
        <authorList>
            <person name="Cuebas-Irizarry M.F."/>
            <person name="Montalvo-Rodriguez R."/>
        </authorList>
    </citation>
    <scope>NUCLEOTIDE SEQUENCE [LARGE SCALE GENOMIC DNA]</scope>
    <source>
        <strain evidence="2 3">MC1A</strain>
    </source>
</reference>
<feature type="signal peptide" evidence="1">
    <location>
        <begin position="1"/>
        <end position="21"/>
    </location>
</feature>
<keyword evidence="3" id="KW-1185">Reference proteome</keyword>
<evidence type="ECO:0000313" key="3">
    <source>
        <dbReference type="Proteomes" id="UP000054223"/>
    </source>
</evidence>
<evidence type="ECO:0000313" key="2">
    <source>
        <dbReference type="EMBL" id="KUG07208.1"/>
    </source>
</evidence>
<sequence>MKTLSNSALRTALLGSFGLAALIGCNKNNEPEPNKPTPGGNNTCSYTVVSVTNAINTPTTWQSCKVYVVGPNVTLGSTLTIEAGAIVKFQANAGLSLTAGGRIEAVGTADNPVVFTSVLDDANGGDTNNDGTATTPAKRNWGSIALAGQSGSRFEHCRFMYGGAGAPNTTLDLFGASATVRNCRFVRNGGGAPNFKGALSASRAPTNTVIEGNTFYLNEMPLRITNLYSLNNSNTFSNPANAAEKNDYNGIWVEDATSTSVALTWGETEVPFVVGGLTLDAPMTLEPGVMVKFDDLGNLVLTASSGRILANGTAAQPVVFTSIHDDATGGDTNANGNATAPARKSWRGLVLNTTTGSVLDNSRFYYGGSGGTVLNLTGAVAEVRNSVFAHNGDDVSTATRAVLDAHASAGGTVIRSNTFFDNVRPLSITSNIDLDDSNTFSNPANAAEKNQYQGIYVDWNANLLKPNVSWGETEVAFVNLSNIDLAPANTLALGNNVVLKFNPGLQMTLRTGTSQLLNHNGSGVRFTSVKDDALGGDSNGNGTANAPAANDWRGIYIDTLPGVWVQGSHILYQSH</sequence>
<name>A0A9X0L447_SOLP1</name>
<dbReference type="InterPro" id="IPR011050">
    <property type="entry name" value="Pectin_lyase_fold/virulence"/>
</dbReference>
<dbReference type="AlphaFoldDB" id="A0A9X0L447"/>
<dbReference type="SUPFAM" id="SSF51126">
    <property type="entry name" value="Pectin lyase-like"/>
    <property type="match status" value="1"/>
</dbReference>
<evidence type="ECO:0000256" key="1">
    <source>
        <dbReference type="SAM" id="SignalP"/>
    </source>
</evidence>